<sequence length="555" mass="60452">MSTFHFQDQDTILLHGGQVPDPVTGSRAVPIHQTTSYVFPDSEHAQGVFALQKTGNIYTRITNPTVDAFEQRVSLLEDGVAAVATSSGMAAITFAILNIASAGDEIVTDSNLYGGTYNLFVHTLPRYGINVKFVDGSDPENFREAITDKTKAVYGETITNPSLYVFDIEAVADIAHEHGIPLIIDNTFAPGIAHPLKWGADIVVHSATKWIGGHGNSIAGVVVDGGKFDWSNGKFPGFTEPDDSYNGLRYVDVGAPAFAIKLRVQLLRDIGACLSPHNAFLLLQGLETLHLRMERHAKNTEKVVKFLTTHPAVDWVNYPGLKDHPSHELAHKYFTEGYGSIVTFGIKGGRDAGRKAIDNVKLWSHVANVGDAKSLIIHPASTTHQQLSAEDLEKSGVNEELIRLSIGLESVKDILEDLDQAMSKAVGIEPSLTNTEDSVTKWLVHSPFDRSEGLRQKVIAVADIDETKVAAVKKAGYQIIAVDAISSTDQVDALWVKDNISKAQLTTFTEKQGKIIWVENEPTGDIISALGSIHDAIVFFNKDLLEEIVEARTSK</sequence>
<proteinExistence type="inferred from homology"/>
<evidence type="ECO:0000313" key="6">
    <source>
        <dbReference type="EMBL" id="XDK32715.1"/>
    </source>
</evidence>
<dbReference type="NCBIfam" id="TIGR01326">
    <property type="entry name" value="OAH_OAS_sulfhy"/>
    <property type="match status" value="1"/>
</dbReference>
<dbReference type="GO" id="GO:0006535">
    <property type="term" value="P:cysteine biosynthetic process from serine"/>
    <property type="evidence" value="ECO:0007669"/>
    <property type="project" value="TreeGrafter"/>
</dbReference>
<dbReference type="InterPro" id="IPR015421">
    <property type="entry name" value="PyrdxlP-dep_Trfase_major"/>
</dbReference>
<keyword evidence="4 5" id="KW-0663">Pyridoxal phosphate</keyword>
<comment type="similarity">
    <text evidence="2 5">Belongs to the trans-sulfuration enzymes family.</text>
</comment>
<comment type="cofactor">
    <cofactor evidence="1 5">
        <name>pyridoxal 5'-phosphate</name>
        <dbReference type="ChEBI" id="CHEBI:597326"/>
    </cofactor>
</comment>
<keyword evidence="3" id="KW-0808">Transferase</keyword>
<dbReference type="GO" id="GO:0071269">
    <property type="term" value="P:L-homocysteine biosynthetic process"/>
    <property type="evidence" value="ECO:0007669"/>
    <property type="project" value="TreeGrafter"/>
</dbReference>
<dbReference type="PANTHER" id="PTHR43797:SF2">
    <property type="entry name" value="HOMOCYSTEINE_CYSTEINE SYNTHASE"/>
    <property type="match status" value="1"/>
</dbReference>
<evidence type="ECO:0000256" key="2">
    <source>
        <dbReference type="ARBA" id="ARBA00009077"/>
    </source>
</evidence>
<dbReference type="InterPro" id="IPR006235">
    <property type="entry name" value="OAc-hSer/O-AcSer_sulfhydrylase"/>
</dbReference>
<evidence type="ECO:0000256" key="1">
    <source>
        <dbReference type="ARBA" id="ARBA00001933"/>
    </source>
</evidence>
<dbReference type="GO" id="GO:0003961">
    <property type="term" value="F:O-acetylhomoserine aminocarboxypropyltransferase activity"/>
    <property type="evidence" value="ECO:0007669"/>
    <property type="project" value="TreeGrafter"/>
</dbReference>
<dbReference type="InterPro" id="IPR054542">
    <property type="entry name" value="Cys_met_metab_PP"/>
</dbReference>
<dbReference type="InterPro" id="IPR015424">
    <property type="entry name" value="PyrdxlP-dep_Trfase"/>
</dbReference>
<dbReference type="RefSeq" id="WP_368653403.1">
    <property type="nucleotide sequence ID" value="NZ_CP162599.1"/>
</dbReference>
<evidence type="ECO:0000256" key="5">
    <source>
        <dbReference type="RuleBase" id="RU362118"/>
    </source>
</evidence>
<dbReference type="EMBL" id="CP162599">
    <property type="protein sequence ID" value="XDK32715.1"/>
    <property type="molecule type" value="Genomic_DNA"/>
</dbReference>
<gene>
    <name evidence="6" type="ORF">AB4Y30_17160</name>
</gene>
<dbReference type="AlphaFoldDB" id="A0AB39HQA1"/>
<organism evidence="6">
    <name type="scientific">Ornithinibacillus sp. 4-3</name>
    <dbReference type="NCBI Taxonomy" id="3231488"/>
    <lineage>
        <taxon>Bacteria</taxon>
        <taxon>Bacillati</taxon>
        <taxon>Bacillota</taxon>
        <taxon>Bacilli</taxon>
        <taxon>Bacillales</taxon>
        <taxon>Bacillaceae</taxon>
        <taxon>Ornithinibacillus</taxon>
    </lineage>
</organism>
<dbReference type="PANTHER" id="PTHR43797">
    <property type="entry name" value="HOMOCYSTEINE/CYSTEINE SYNTHASE"/>
    <property type="match status" value="1"/>
</dbReference>
<dbReference type="SUPFAM" id="SSF53383">
    <property type="entry name" value="PLP-dependent transferases"/>
    <property type="match status" value="1"/>
</dbReference>
<dbReference type="Pfam" id="PF01053">
    <property type="entry name" value="Cys_Met_Meta_PP"/>
    <property type="match status" value="1"/>
</dbReference>
<dbReference type="GO" id="GO:0030170">
    <property type="term" value="F:pyridoxal phosphate binding"/>
    <property type="evidence" value="ECO:0007669"/>
    <property type="project" value="InterPro"/>
</dbReference>
<accession>A0AB39HQA1</accession>
<reference evidence="6" key="1">
    <citation type="submission" date="2024-07" db="EMBL/GenBank/DDBJ databases">
        <title>Halotolerant mesophilic bacterium Ornithinibacillus sp. 4-3, sp. nov., isolated from soil.</title>
        <authorList>
            <person name="Sidarenka A.V."/>
            <person name="Guliayeva D.E."/>
            <person name="Leanovich S.I."/>
            <person name="Hileuskaya K.S."/>
            <person name="Akhremchuk A.E."/>
            <person name="Sikolenko M.A."/>
            <person name="Valentovich L.N."/>
        </authorList>
    </citation>
    <scope>NUCLEOTIDE SEQUENCE</scope>
    <source>
        <strain evidence="6">4-3</strain>
    </source>
</reference>
<dbReference type="PROSITE" id="PS00868">
    <property type="entry name" value="CYS_MET_METAB_PP"/>
    <property type="match status" value="1"/>
</dbReference>
<protein>
    <submittedName>
        <fullName evidence="6">O-acetylhomoserine aminocarboxypropyltransferase/cysteine synthase family protein</fullName>
    </submittedName>
</protein>
<dbReference type="FunFam" id="3.40.640.10:FF:000035">
    <property type="entry name" value="O-succinylhomoserine sulfhydrylase"/>
    <property type="match status" value="1"/>
</dbReference>
<dbReference type="Gene3D" id="3.90.1150.10">
    <property type="entry name" value="Aspartate Aminotransferase, domain 1"/>
    <property type="match status" value="1"/>
</dbReference>
<dbReference type="InterPro" id="IPR015422">
    <property type="entry name" value="PyrdxlP-dep_Trfase_small"/>
</dbReference>
<name>A0AB39HQA1_9BACI</name>
<evidence type="ECO:0000256" key="4">
    <source>
        <dbReference type="ARBA" id="ARBA00022898"/>
    </source>
</evidence>
<dbReference type="CDD" id="cd00614">
    <property type="entry name" value="CGS_like"/>
    <property type="match status" value="1"/>
</dbReference>
<evidence type="ECO:0000256" key="3">
    <source>
        <dbReference type="ARBA" id="ARBA00022679"/>
    </source>
</evidence>
<dbReference type="Gene3D" id="3.40.640.10">
    <property type="entry name" value="Type I PLP-dependent aspartate aminotransferase-like (Major domain)"/>
    <property type="match status" value="1"/>
</dbReference>
<dbReference type="GO" id="GO:0019346">
    <property type="term" value="P:transsulfuration"/>
    <property type="evidence" value="ECO:0007669"/>
    <property type="project" value="InterPro"/>
</dbReference>
<dbReference type="GO" id="GO:0004124">
    <property type="term" value="F:cysteine synthase activity"/>
    <property type="evidence" value="ECO:0007669"/>
    <property type="project" value="TreeGrafter"/>
</dbReference>
<dbReference type="GO" id="GO:0005737">
    <property type="term" value="C:cytoplasm"/>
    <property type="evidence" value="ECO:0007669"/>
    <property type="project" value="TreeGrafter"/>
</dbReference>
<dbReference type="InterPro" id="IPR000277">
    <property type="entry name" value="Cys/Met-Metab_PyrdxlP-dep_enz"/>
</dbReference>